<evidence type="ECO:0000313" key="2">
    <source>
        <dbReference type="EMBL" id="QNL31476.1"/>
    </source>
</evidence>
<protein>
    <submittedName>
        <fullName evidence="2">Serine/threonine protein kinase</fullName>
    </submittedName>
</protein>
<dbReference type="PANTHER" id="PTHR23150:SF19">
    <property type="entry name" value="FORMYLGLYCINE-GENERATING ENZYME"/>
    <property type="match status" value="1"/>
</dbReference>
<keyword evidence="2" id="KW-0808">Transferase</keyword>
<dbReference type="GO" id="GO:0120147">
    <property type="term" value="F:formylglycine-generating oxidase activity"/>
    <property type="evidence" value="ECO:0007669"/>
    <property type="project" value="TreeGrafter"/>
</dbReference>
<reference evidence="2" key="1">
    <citation type="submission" date="2020-07" db="EMBL/GenBank/DDBJ databases">
        <title>Dissolved microcystin release linked to lysis of a Microcystis spp. bloom in Lake Erie (USA) attributed to a novel cyanophage.</title>
        <authorList>
            <person name="McKindles K.M."/>
            <person name="Manes M.A."/>
            <person name="DeMarco J.R."/>
            <person name="McClure A."/>
            <person name="McKay R.M."/>
            <person name="Davis T.W."/>
            <person name="Bullerjahn G.S."/>
        </authorList>
    </citation>
    <scope>NUCLEOTIDE SEQUENCE</scope>
</reference>
<dbReference type="PANTHER" id="PTHR23150">
    <property type="entry name" value="SULFATASE MODIFYING FACTOR 1, 2"/>
    <property type="match status" value="1"/>
</dbReference>
<feature type="domain" description="Sulfatase-modifying factor enzyme-like" evidence="1">
    <location>
        <begin position="15"/>
        <end position="197"/>
    </location>
</feature>
<keyword evidence="2" id="KW-0723">Serine/threonine-protein kinase</keyword>
<dbReference type="InterPro" id="IPR042095">
    <property type="entry name" value="SUMF_sf"/>
</dbReference>
<dbReference type="GO" id="GO:0004674">
    <property type="term" value="F:protein serine/threonine kinase activity"/>
    <property type="evidence" value="ECO:0007669"/>
    <property type="project" value="UniProtKB-KW"/>
</dbReference>
<proteinExistence type="predicted"/>
<organism evidence="2">
    <name type="scientific">Bacteriophage sp</name>
    <dbReference type="NCBI Taxonomy" id="38018"/>
    <lineage>
        <taxon>Viruses</taxon>
    </lineage>
</organism>
<name>A0A7G9A403_9VIRU</name>
<evidence type="ECO:0000259" key="1">
    <source>
        <dbReference type="Pfam" id="PF03781"/>
    </source>
</evidence>
<dbReference type="InterPro" id="IPR051043">
    <property type="entry name" value="Sulfatase_Mod_Factor_Kinase"/>
</dbReference>
<accession>A0A7G9A403</accession>
<dbReference type="SUPFAM" id="SSF56436">
    <property type="entry name" value="C-type lectin-like"/>
    <property type="match status" value="1"/>
</dbReference>
<dbReference type="InterPro" id="IPR005532">
    <property type="entry name" value="SUMF_dom"/>
</dbReference>
<dbReference type="Gene3D" id="3.90.1580.10">
    <property type="entry name" value="paralog of FGE (formylglycine-generating enzyme)"/>
    <property type="match status" value="1"/>
</dbReference>
<sequence length="257" mass="29318">MMIKIEMVEVPSSQDQKIGSFEIGKYPVTQEQYQAVMGVNPSYFQDNPQNPVEMVSWEDAQAFCIKLNGVTSHKYRLPTEAEWEYACRAGTTTDYYFGDDANQLGDYAWYEDNSGLITYPVGAAKSPNAWLITHPVGQKLPNAWGLYDMIGNVWEWCEDGCLRGGSWNDLPYLCRSANRDSSPPSGLRFNNGGFRVVQTIRPTLLAEEMWEAQLPEPYKDMILSEVVEYLETMQTKEEKEKFITAIYWSGFQACLDD</sequence>
<dbReference type="EMBL" id="MT840185">
    <property type="protein sequence ID" value="QNL31476.1"/>
    <property type="molecule type" value="Genomic_DNA"/>
</dbReference>
<dbReference type="Pfam" id="PF03781">
    <property type="entry name" value="FGE-sulfatase"/>
    <property type="match status" value="1"/>
</dbReference>
<keyword evidence="2" id="KW-0418">Kinase</keyword>
<dbReference type="InterPro" id="IPR016187">
    <property type="entry name" value="CTDL_fold"/>
</dbReference>